<evidence type="ECO:0000256" key="1">
    <source>
        <dbReference type="ARBA" id="ARBA00001033"/>
    </source>
</evidence>
<dbReference type="GO" id="GO:0016020">
    <property type="term" value="C:membrane"/>
    <property type="evidence" value="ECO:0007669"/>
    <property type="project" value="UniProtKB-SubCell"/>
</dbReference>
<evidence type="ECO:0000256" key="4">
    <source>
        <dbReference type="ARBA" id="ARBA00005152"/>
    </source>
</evidence>
<evidence type="ECO:0000256" key="12">
    <source>
        <dbReference type="ARBA" id="ARBA00023136"/>
    </source>
</evidence>
<name>A0AA35SZ74_GEOBA</name>
<dbReference type="Gene3D" id="3.30.540.10">
    <property type="entry name" value="Fructose-1,6-Bisphosphatase, subunit A, domain 1"/>
    <property type="match status" value="1"/>
</dbReference>
<reference evidence="16" key="1">
    <citation type="submission" date="2023-03" db="EMBL/GenBank/DDBJ databases">
        <authorList>
            <person name="Steffen K."/>
            <person name="Cardenas P."/>
        </authorList>
    </citation>
    <scope>NUCLEOTIDE SEQUENCE</scope>
</reference>
<accession>A0AA35SZ74</accession>
<dbReference type="Gene3D" id="3.40.190.80">
    <property type="match status" value="1"/>
</dbReference>
<comment type="catalytic activity">
    <reaction evidence="1">
        <text>a myo-inositol phosphate + H2O = myo-inositol + phosphate</text>
        <dbReference type="Rhea" id="RHEA:24056"/>
        <dbReference type="ChEBI" id="CHEBI:15377"/>
        <dbReference type="ChEBI" id="CHEBI:17268"/>
        <dbReference type="ChEBI" id="CHEBI:43474"/>
        <dbReference type="ChEBI" id="CHEBI:84139"/>
        <dbReference type="EC" id="3.1.3.25"/>
    </reaction>
</comment>
<protein>
    <recommendedName>
        <fullName evidence="6">inositol-phosphate phosphatase</fullName>
        <ecNumber evidence="6">3.1.3.25</ecNumber>
    </recommendedName>
    <alternativeName>
        <fullName evidence="14">Inositol-1(or 4)-monophosphatase 3</fullName>
    </alternativeName>
    <alternativeName>
        <fullName evidence="13">Myo-inositol monophosphatase A3</fullName>
    </alternativeName>
</protein>
<dbReference type="GO" id="GO:0046872">
    <property type="term" value="F:metal ion binding"/>
    <property type="evidence" value="ECO:0007669"/>
    <property type="project" value="UniProtKB-KW"/>
</dbReference>
<keyword evidence="12" id="KW-0472">Membrane</keyword>
<evidence type="ECO:0000256" key="5">
    <source>
        <dbReference type="ARBA" id="ARBA00009759"/>
    </source>
</evidence>
<dbReference type="Proteomes" id="UP001174909">
    <property type="component" value="Unassembled WGS sequence"/>
</dbReference>
<keyword evidence="8 15" id="KW-0479">Metal-binding</keyword>
<gene>
    <name evidence="16" type="ORF">GBAR_LOCUS21646</name>
</gene>
<comment type="cofactor">
    <cofactor evidence="2 15">
        <name>Mg(2+)</name>
        <dbReference type="ChEBI" id="CHEBI:18420"/>
    </cofactor>
</comment>
<dbReference type="FunFam" id="3.30.540.10:FF:000012">
    <property type="entry name" value="Blast:Putative inositol monophosphatase 3"/>
    <property type="match status" value="1"/>
</dbReference>
<keyword evidence="7" id="KW-0812">Transmembrane</keyword>
<organism evidence="16 17">
    <name type="scientific">Geodia barretti</name>
    <name type="common">Barrett's horny sponge</name>
    <dbReference type="NCBI Taxonomy" id="519541"/>
    <lineage>
        <taxon>Eukaryota</taxon>
        <taxon>Metazoa</taxon>
        <taxon>Porifera</taxon>
        <taxon>Demospongiae</taxon>
        <taxon>Heteroscleromorpha</taxon>
        <taxon>Tetractinellida</taxon>
        <taxon>Astrophorina</taxon>
        <taxon>Geodiidae</taxon>
        <taxon>Geodia</taxon>
    </lineage>
</organism>
<comment type="subcellular location">
    <subcellularLocation>
        <location evidence="3">Membrane</location>
        <topology evidence="3">Single-pass membrane protein</topology>
    </subcellularLocation>
</comment>
<dbReference type="GO" id="GO:0008254">
    <property type="term" value="F:3'-nucleotidase activity"/>
    <property type="evidence" value="ECO:0007669"/>
    <property type="project" value="TreeGrafter"/>
</dbReference>
<dbReference type="InterPro" id="IPR020550">
    <property type="entry name" value="Inositol_monophosphatase_CS"/>
</dbReference>
<dbReference type="InterPro" id="IPR000760">
    <property type="entry name" value="Inositol_monophosphatase-like"/>
</dbReference>
<evidence type="ECO:0000256" key="13">
    <source>
        <dbReference type="ARBA" id="ARBA00042119"/>
    </source>
</evidence>
<dbReference type="EMBL" id="CASHTH010003015">
    <property type="protein sequence ID" value="CAI8038840.1"/>
    <property type="molecule type" value="Genomic_DNA"/>
</dbReference>
<evidence type="ECO:0000313" key="16">
    <source>
        <dbReference type="EMBL" id="CAI8038840.1"/>
    </source>
</evidence>
<evidence type="ECO:0000256" key="7">
    <source>
        <dbReference type="ARBA" id="ARBA00022692"/>
    </source>
</evidence>
<evidence type="ECO:0000313" key="17">
    <source>
        <dbReference type="Proteomes" id="UP001174909"/>
    </source>
</evidence>
<evidence type="ECO:0000256" key="10">
    <source>
        <dbReference type="ARBA" id="ARBA00022842"/>
    </source>
</evidence>
<dbReference type="InterPro" id="IPR050725">
    <property type="entry name" value="CysQ/Inositol_MonoPase"/>
</dbReference>
<keyword evidence="9" id="KW-0378">Hydrolase</keyword>
<evidence type="ECO:0000256" key="14">
    <source>
        <dbReference type="ARBA" id="ARBA00042949"/>
    </source>
</evidence>
<evidence type="ECO:0000256" key="3">
    <source>
        <dbReference type="ARBA" id="ARBA00004167"/>
    </source>
</evidence>
<feature type="binding site" evidence="15">
    <location>
        <position position="161"/>
    </location>
    <ligand>
        <name>Mg(2+)</name>
        <dbReference type="ChEBI" id="CHEBI:18420"/>
        <label>1</label>
        <note>catalytic</note>
    </ligand>
</feature>
<dbReference type="GO" id="GO:0046854">
    <property type="term" value="P:phosphatidylinositol phosphate biosynthetic process"/>
    <property type="evidence" value="ECO:0007669"/>
    <property type="project" value="InterPro"/>
</dbReference>
<comment type="caution">
    <text evidence="16">The sequence shown here is derived from an EMBL/GenBank/DDBJ whole genome shotgun (WGS) entry which is preliminary data.</text>
</comment>
<dbReference type="GO" id="GO:0005737">
    <property type="term" value="C:cytoplasm"/>
    <property type="evidence" value="ECO:0007669"/>
    <property type="project" value="UniProtKB-ARBA"/>
</dbReference>
<dbReference type="PANTHER" id="PTHR43028">
    <property type="entry name" value="3'(2'),5'-BISPHOSPHATE NUCLEOTIDASE 1"/>
    <property type="match status" value="1"/>
</dbReference>
<proteinExistence type="inferred from homology"/>
<evidence type="ECO:0000256" key="2">
    <source>
        <dbReference type="ARBA" id="ARBA00001946"/>
    </source>
</evidence>
<dbReference type="SUPFAM" id="SSF56655">
    <property type="entry name" value="Carbohydrate phosphatase"/>
    <property type="match status" value="1"/>
</dbReference>
<feature type="binding site" evidence="15">
    <location>
        <position position="297"/>
    </location>
    <ligand>
        <name>Mg(2+)</name>
        <dbReference type="ChEBI" id="CHEBI:18420"/>
        <label>1</label>
        <note>catalytic</note>
    </ligand>
</feature>
<comment type="similarity">
    <text evidence="5">Belongs to the inositol monophosphatase superfamily.</text>
</comment>
<evidence type="ECO:0000256" key="11">
    <source>
        <dbReference type="ARBA" id="ARBA00022989"/>
    </source>
</evidence>
<dbReference type="EC" id="3.1.3.25" evidence="6"/>
<sequence length="356" mass="38639">MAKQTSLRFNNRVGLVVLLAVALLVLLFLLSRGRGGPNRYVDETIKISELLAAAVQLAEAGGDKIVEIRKMDDKQIGQLTKGLTKEGRDEYVTLGDQLSHEVISSGFRRLWPRLQFRSEENDHAVGVSRVKVDLVDPEILSVVRRDEAVAMDQVAVWIDPLDATQEYTEGVKDSELLKYVTVMICIAVEGKPIAGVIHEPYTEDPRTGIAGVTKWAWVGHGVSKTLQRDIVSDGSQHDGSVKVIASRSHAGDVFAVAQTAFGKVEKIVAAGAGYKALQVAEGKADLYLHTTAIKKWDICAGDAVLRTLGGRMTTRNGREIDYGLAGNPKNSDGIVATATESRHSEYLAKLRTGAPL</sequence>
<comment type="pathway">
    <text evidence="4">Polyol metabolism; myo-inositol biosynthesis; myo-inositol from D-glucose 6-phosphate: step 2/2.</text>
</comment>
<dbReference type="GO" id="GO:0052834">
    <property type="term" value="F:inositol monophosphate phosphatase activity"/>
    <property type="evidence" value="ECO:0007669"/>
    <property type="project" value="UniProtKB-EC"/>
</dbReference>
<evidence type="ECO:0000256" key="6">
    <source>
        <dbReference type="ARBA" id="ARBA00013106"/>
    </source>
</evidence>
<dbReference type="PANTHER" id="PTHR43028:SF4">
    <property type="entry name" value="INOSITOL MONOPHOSPHATASE 3"/>
    <property type="match status" value="1"/>
</dbReference>
<keyword evidence="11" id="KW-1133">Transmembrane helix</keyword>
<evidence type="ECO:0000256" key="15">
    <source>
        <dbReference type="PIRSR" id="PIRSR600760-2"/>
    </source>
</evidence>
<feature type="binding site" evidence="15">
    <location>
        <position position="162"/>
    </location>
    <ligand>
        <name>Mg(2+)</name>
        <dbReference type="ChEBI" id="CHEBI:18420"/>
        <label>1</label>
        <note>catalytic</note>
    </ligand>
</feature>
<keyword evidence="10 15" id="KW-0460">Magnesium</keyword>
<dbReference type="PROSITE" id="PS00630">
    <property type="entry name" value="IMP_2"/>
    <property type="match status" value="1"/>
</dbReference>
<feature type="binding site" evidence="15">
    <location>
        <position position="119"/>
    </location>
    <ligand>
        <name>Mg(2+)</name>
        <dbReference type="ChEBI" id="CHEBI:18420"/>
        <label>1</label>
        <note>catalytic</note>
    </ligand>
</feature>
<feature type="binding site" evidence="15">
    <location>
        <position position="159"/>
    </location>
    <ligand>
        <name>Mg(2+)</name>
        <dbReference type="ChEBI" id="CHEBI:18420"/>
        <label>1</label>
        <note>catalytic</note>
    </ligand>
</feature>
<dbReference type="GO" id="GO:0012505">
    <property type="term" value="C:endomembrane system"/>
    <property type="evidence" value="ECO:0007669"/>
    <property type="project" value="TreeGrafter"/>
</dbReference>
<dbReference type="AlphaFoldDB" id="A0AA35SZ74"/>
<dbReference type="Pfam" id="PF00459">
    <property type="entry name" value="Inositol_P"/>
    <property type="match status" value="1"/>
</dbReference>
<evidence type="ECO:0000256" key="8">
    <source>
        <dbReference type="ARBA" id="ARBA00022723"/>
    </source>
</evidence>
<keyword evidence="17" id="KW-1185">Reference proteome</keyword>
<evidence type="ECO:0000256" key="9">
    <source>
        <dbReference type="ARBA" id="ARBA00022801"/>
    </source>
</evidence>